<gene>
    <name evidence="3" type="ORF">BP6252_01589</name>
</gene>
<sequence length="543" mass="58652">MAPGKSADDFNAIINQDRQRRKNEALAQEIFGKGRRSSAPGAGMINNRKPGTGPSLASRIGVQKRSASTSTKPAPRLPRVNVRPAAGNVDAEWTHDLHGLNNPSGVPSGPRAARQTRNQRIQGALNGSASSPALNSQFNIISAPKPAQSLSIRGIAGPYVVMAKNFAPGTSAADIESAMTPVGGVALSCRLIAERPNVIAEIVFESKEGADNVVDTFNNQNADGHLLHVYHKIGALPSTATFLTSQSAPVQPAGRSVTPLGPRAGDRGSDKYQTRDRSRERGRDQVTDGSYGFDDRMDTDEGNQHDRGRGRGLYSDNMPEFYDSNGSGATAQEPTNRSPQYGFDGLTWACSHHTPSIVLFDALSVGQEEQPRSKHKVVVSQPDSTSPSRTSGEGRGIFLSGSQERERERERAVQSNKAIAKEEQRMPPLRHNDHQQPHFNTPYNPYQTSPAHFHLTPENIHRYGLTQFQHIPSLSFPNSFAALPGQTHPFLTSSSSSADGNPGATNGQESSFLVAAAVVFFGLRWLAERAVVSWREMGRGSGR</sequence>
<proteinExistence type="predicted"/>
<reference evidence="3 4" key="1">
    <citation type="journal article" date="2018" name="IMA Fungus">
        <title>IMA Genome-F 9: Draft genome sequence of Annulohypoxylon stygium, Aspergillus mulundensis, Berkeleyomyces basicola (syn. Thielaviopsis basicola), Ceratocystis smalleyi, two Cercospora beticola strains, Coleophoma cylindrospora, Fusarium fracticaudum, Phialophora cf. hyalina, and Morchella septimelata.</title>
        <authorList>
            <person name="Wingfield B.D."/>
            <person name="Bills G.F."/>
            <person name="Dong Y."/>
            <person name="Huang W."/>
            <person name="Nel W.J."/>
            <person name="Swalarsk-Parry B.S."/>
            <person name="Vaghefi N."/>
            <person name="Wilken P.M."/>
            <person name="An Z."/>
            <person name="de Beer Z.W."/>
            <person name="De Vos L."/>
            <person name="Chen L."/>
            <person name="Duong T.A."/>
            <person name="Gao Y."/>
            <person name="Hammerbacher A."/>
            <person name="Kikkert J.R."/>
            <person name="Li Y."/>
            <person name="Li H."/>
            <person name="Li K."/>
            <person name="Li Q."/>
            <person name="Liu X."/>
            <person name="Ma X."/>
            <person name="Naidoo K."/>
            <person name="Pethybridge S.J."/>
            <person name="Sun J."/>
            <person name="Steenkamp E.T."/>
            <person name="van der Nest M.A."/>
            <person name="van Wyk S."/>
            <person name="Wingfield M.J."/>
            <person name="Xiong C."/>
            <person name="Yue Q."/>
            <person name="Zhang X."/>
        </authorList>
    </citation>
    <scope>NUCLEOTIDE SEQUENCE [LARGE SCALE GENOMIC DNA]</scope>
    <source>
        <strain evidence="3 4">BP6252</strain>
    </source>
</reference>
<dbReference type="InterPro" id="IPR000504">
    <property type="entry name" value="RRM_dom"/>
</dbReference>
<keyword evidence="4" id="KW-1185">Reference proteome</keyword>
<feature type="region of interest" description="Disordered" evidence="1">
    <location>
        <begin position="95"/>
        <end position="116"/>
    </location>
</feature>
<dbReference type="STRING" id="1849047.A0A3D8STD3"/>
<feature type="compositionally biased region" description="Polar residues" evidence="1">
    <location>
        <begin position="324"/>
        <end position="338"/>
    </location>
</feature>
<feature type="domain" description="RRM" evidence="2">
    <location>
        <begin position="164"/>
        <end position="227"/>
    </location>
</feature>
<accession>A0A3D8STD3</accession>
<dbReference type="InterPro" id="IPR012677">
    <property type="entry name" value="Nucleotide-bd_a/b_plait_sf"/>
</dbReference>
<dbReference type="Proteomes" id="UP000256645">
    <property type="component" value="Unassembled WGS sequence"/>
</dbReference>
<dbReference type="AlphaFoldDB" id="A0A3D8STD3"/>
<dbReference type="CDD" id="cd00590">
    <property type="entry name" value="RRM_SF"/>
    <property type="match status" value="1"/>
</dbReference>
<dbReference type="EMBL" id="PDLM01000001">
    <property type="protein sequence ID" value="RDW89557.1"/>
    <property type="molecule type" value="Genomic_DNA"/>
</dbReference>
<comment type="caution">
    <text evidence="3">The sequence shown here is derived from an EMBL/GenBank/DDBJ whole genome shotgun (WGS) entry which is preliminary data.</text>
</comment>
<dbReference type="GO" id="GO:0003723">
    <property type="term" value="F:RNA binding"/>
    <property type="evidence" value="ECO:0007669"/>
    <property type="project" value="InterPro"/>
</dbReference>
<dbReference type="OrthoDB" id="5374349at2759"/>
<evidence type="ECO:0000313" key="4">
    <source>
        <dbReference type="Proteomes" id="UP000256645"/>
    </source>
</evidence>
<dbReference type="InterPro" id="IPR035979">
    <property type="entry name" value="RBD_domain_sf"/>
</dbReference>
<feature type="region of interest" description="Disordered" evidence="1">
    <location>
        <begin position="246"/>
        <end position="338"/>
    </location>
</feature>
<evidence type="ECO:0000256" key="1">
    <source>
        <dbReference type="SAM" id="MobiDB-lite"/>
    </source>
</evidence>
<feature type="compositionally biased region" description="Polar residues" evidence="1">
    <location>
        <begin position="381"/>
        <end position="391"/>
    </location>
</feature>
<dbReference type="Gene3D" id="3.30.70.330">
    <property type="match status" value="1"/>
</dbReference>
<organism evidence="3 4">
    <name type="scientific">Coleophoma cylindrospora</name>
    <dbReference type="NCBI Taxonomy" id="1849047"/>
    <lineage>
        <taxon>Eukaryota</taxon>
        <taxon>Fungi</taxon>
        <taxon>Dikarya</taxon>
        <taxon>Ascomycota</taxon>
        <taxon>Pezizomycotina</taxon>
        <taxon>Leotiomycetes</taxon>
        <taxon>Helotiales</taxon>
        <taxon>Dermateaceae</taxon>
        <taxon>Coleophoma</taxon>
    </lineage>
</organism>
<dbReference type="Pfam" id="PF00076">
    <property type="entry name" value="RRM_1"/>
    <property type="match status" value="1"/>
</dbReference>
<evidence type="ECO:0000259" key="2">
    <source>
        <dbReference type="Pfam" id="PF00076"/>
    </source>
</evidence>
<name>A0A3D8STD3_9HELO</name>
<feature type="region of interest" description="Disordered" evidence="1">
    <location>
        <begin position="1"/>
        <end position="80"/>
    </location>
</feature>
<feature type="region of interest" description="Disordered" evidence="1">
    <location>
        <begin position="371"/>
        <end position="410"/>
    </location>
</feature>
<feature type="compositionally biased region" description="Basic and acidic residues" evidence="1">
    <location>
        <begin position="264"/>
        <end position="286"/>
    </location>
</feature>
<protein>
    <recommendedName>
        <fullName evidence="2">RRM domain-containing protein</fullName>
    </recommendedName>
</protein>
<dbReference type="SUPFAM" id="SSF54928">
    <property type="entry name" value="RNA-binding domain, RBD"/>
    <property type="match status" value="1"/>
</dbReference>
<evidence type="ECO:0000313" key="3">
    <source>
        <dbReference type="EMBL" id="RDW89557.1"/>
    </source>
</evidence>